<evidence type="ECO:0000256" key="1">
    <source>
        <dbReference type="SAM" id="Coils"/>
    </source>
</evidence>
<evidence type="ECO:0008006" key="4">
    <source>
        <dbReference type="Google" id="ProtNLM"/>
    </source>
</evidence>
<dbReference type="InterPro" id="IPR011990">
    <property type="entry name" value="TPR-like_helical_dom_sf"/>
</dbReference>
<evidence type="ECO:0000313" key="2">
    <source>
        <dbReference type="EMBL" id="SMC08782.1"/>
    </source>
</evidence>
<dbReference type="STRING" id="1069081.SAMN05660197_0549"/>
<gene>
    <name evidence="2" type="ORF">SAMN05660197_0549</name>
</gene>
<reference evidence="3" key="1">
    <citation type="submission" date="2017-04" db="EMBL/GenBank/DDBJ databases">
        <authorList>
            <person name="Varghese N."/>
            <person name="Submissions S."/>
        </authorList>
    </citation>
    <scope>NUCLEOTIDE SEQUENCE [LARGE SCALE GENOMIC DNA]</scope>
    <source>
        <strain evidence="3">DSM 16512</strain>
    </source>
</reference>
<feature type="coiled-coil region" evidence="1">
    <location>
        <begin position="163"/>
        <end position="194"/>
    </location>
</feature>
<protein>
    <recommendedName>
        <fullName evidence="4">Lipoprotein</fullName>
    </recommendedName>
</protein>
<keyword evidence="1" id="KW-0175">Coiled coil</keyword>
<dbReference type="OrthoDB" id="5329991at2"/>
<evidence type="ECO:0000313" key="3">
    <source>
        <dbReference type="Proteomes" id="UP000192602"/>
    </source>
</evidence>
<keyword evidence="3" id="KW-1185">Reference proteome</keyword>
<dbReference type="AlphaFoldDB" id="A0A1W1WRF7"/>
<sequence length="463" mass="53627">MFHKKVVLLPTIIILILFTGCAPSVKNLGKSSAHMQETKHVATQLEYKKLFDKYLDENKTDDLLWDYEAGTVGYYVKEYKDSVFYFDKAEDLIKKYDEEILASKVLSNVGAALTNDTFMNYRPKIYEKIMVNTYKAINFINMGDFQNARIEFNRALVREDRAKEFFAKEIGKEKEKLQQEQKKKLQNVKIKKETTSPIEKKYSNLFAFKPYRDFTNPFTSYLAGIYFLSIGDYDKATDLLKECYGMIKGLDAGADYVKADFELADKMKGSLTQRAKHYTWVIFSNGLAPKKEEWKIDVPVFLVSDKVLYTGIALPTLKMRPKAYRYLEITTPYGTKKTKEIATMDRVIKLEFKKRFPVIMTRALTRTIVQTVIQKQLHDKYGFFGGLVGAAYQGIMNKADTRMWERLPKEFQVARLRTPEKLDIFTPDKKHIVSILTNSAKNYIVFITIPSKSSEPIVSYQAF</sequence>
<dbReference type="PROSITE" id="PS51257">
    <property type="entry name" value="PROKAR_LIPOPROTEIN"/>
    <property type="match status" value="1"/>
</dbReference>
<name>A0A1W1WRF7_9BACT</name>
<dbReference type="SUPFAM" id="SSF48452">
    <property type="entry name" value="TPR-like"/>
    <property type="match status" value="1"/>
</dbReference>
<dbReference type="RefSeq" id="WP_084275045.1">
    <property type="nucleotide sequence ID" value="NZ_AP026671.1"/>
</dbReference>
<accession>A0A1W1WRF7</accession>
<organism evidence="2 3">
    <name type="scientific">Nitratiruptor tergarcus DSM 16512</name>
    <dbReference type="NCBI Taxonomy" id="1069081"/>
    <lineage>
        <taxon>Bacteria</taxon>
        <taxon>Pseudomonadati</taxon>
        <taxon>Campylobacterota</taxon>
        <taxon>Epsilonproteobacteria</taxon>
        <taxon>Nautiliales</taxon>
        <taxon>Nitratiruptoraceae</taxon>
        <taxon>Nitratiruptor</taxon>
    </lineage>
</organism>
<dbReference type="EMBL" id="FWWZ01000001">
    <property type="protein sequence ID" value="SMC08782.1"/>
    <property type="molecule type" value="Genomic_DNA"/>
</dbReference>
<proteinExistence type="predicted"/>
<dbReference type="Proteomes" id="UP000192602">
    <property type="component" value="Unassembled WGS sequence"/>
</dbReference>